<dbReference type="SUPFAM" id="SSF49854">
    <property type="entry name" value="Spermadhesin, CUB domain"/>
    <property type="match status" value="1"/>
</dbReference>
<evidence type="ECO:0000256" key="3">
    <source>
        <dbReference type="SAM" id="Phobius"/>
    </source>
</evidence>
<protein>
    <submittedName>
        <fullName evidence="5">CUB domain protein</fullName>
    </submittedName>
</protein>
<keyword evidence="3" id="KW-1133">Transmembrane helix</keyword>
<keyword evidence="3" id="KW-0812">Transmembrane</keyword>
<evidence type="ECO:0000259" key="4">
    <source>
        <dbReference type="PROSITE" id="PS01180"/>
    </source>
</evidence>
<dbReference type="EMBL" id="KE124839">
    <property type="protein sequence ID" value="EPB77337.1"/>
    <property type="molecule type" value="Genomic_DNA"/>
</dbReference>
<dbReference type="CDD" id="cd00041">
    <property type="entry name" value="CUB"/>
    <property type="match status" value="1"/>
</dbReference>
<feature type="transmembrane region" description="Helical" evidence="3">
    <location>
        <begin position="202"/>
        <end position="220"/>
    </location>
</feature>
<keyword evidence="3" id="KW-0472">Membrane</keyword>
<dbReference type="InterPro" id="IPR000859">
    <property type="entry name" value="CUB_dom"/>
</dbReference>
<dbReference type="PANTHER" id="PTHR39385">
    <property type="entry name" value="PROTEIN CBG20422"/>
    <property type="match status" value="1"/>
</dbReference>
<dbReference type="Proteomes" id="UP000054495">
    <property type="component" value="Unassembled WGS sequence"/>
</dbReference>
<dbReference type="PROSITE" id="PS01180">
    <property type="entry name" value="CUB"/>
    <property type="match status" value="1"/>
</dbReference>
<keyword evidence="1" id="KW-1015">Disulfide bond</keyword>
<evidence type="ECO:0000313" key="6">
    <source>
        <dbReference type="Proteomes" id="UP000054495"/>
    </source>
</evidence>
<dbReference type="Pfam" id="PF00431">
    <property type="entry name" value="CUB"/>
    <property type="match status" value="1"/>
</dbReference>
<dbReference type="AlphaFoldDB" id="A0A0D6MB19"/>
<keyword evidence="6" id="KW-1185">Reference proteome</keyword>
<dbReference type="SMART" id="SM00042">
    <property type="entry name" value="CUB"/>
    <property type="match status" value="1"/>
</dbReference>
<reference evidence="5 6" key="1">
    <citation type="submission" date="2013-05" db="EMBL/GenBank/DDBJ databases">
        <title>Draft genome of the parasitic nematode Anyclostoma ceylanicum.</title>
        <authorList>
            <person name="Mitreva M."/>
        </authorList>
    </citation>
    <scope>NUCLEOTIDE SEQUENCE [LARGE SCALE GENOMIC DNA]</scope>
</reference>
<comment type="caution">
    <text evidence="2">Lacks conserved residue(s) required for the propagation of feature annotation.</text>
</comment>
<accession>A0A0D6MB19</accession>
<sequence length="229" mass="25901">MVMTGDVMETEFVTDRSISRHGYNMSVVSVQMPLECICPHKGMKVMTPEGSLQMDVPAHCTIVYYCNCNEGEAQVHEAVVNDWRELTSPAYPVPYCGDLECVYRIVAPTGHHVVLNITDFYTEPYNDVLALFDGVNTTGRHMDVFYGKKWFPYLIRSTNETMSLVFKTDHDVSYDGFRILFSAEPNDDYSAPLQAQSHTSTIIIFILSVMLVIAIAVAVYRSTHTDVFR</sequence>
<gene>
    <name evidence="5" type="ORF">ANCCEY_03572</name>
</gene>
<dbReference type="PANTHER" id="PTHR39385:SF2">
    <property type="entry name" value="SLIT-LIKE 3 PROTEIN"/>
    <property type="match status" value="1"/>
</dbReference>
<name>A0A0D6MB19_9BILA</name>
<feature type="domain" description="CUB" evidence="4">
    <location>
        <begin position="68"/>
        <end position="184"/>
    </location>
</feature>
<evidence type="ECO:0000256" key="1">
    <source>
        <dbReference type="ARBA" id="ARBA00023157"/>
    </source>
</evidence>
<proteinExistence type="predicted"/>
<organism evidence="5 6">
    <name type="scientific">Ancylostoma ceylanicum</name>
    <dbReference type="NCBI Taxonomy" id="53326"/>
    <lineage>
        <taxon>Eukaryota</taxon>
        <taxon>Metazoa</taxon>
        <taxon>Ecdysozoa</taxon>
        <taxon>Nematoda</taxon>
        <taxon>Chromadorea</taxon>
        <taxon>Rhabditida</taxon>
        <taxon>Rhabditina</taxon>
        <taxon>Rhabditomorpha</taxon>
        <taxon>Strongyloidea</taxon>
        <taxon>Ancylostomatidae</taxon>
        <taxon>Ancylostomatinae</taxon>
        <taxon>Ancylostoma</taxon>
    </lineage>
</organism>
<dbReference type="Gene3D" id="2.60.120.290">
    <property type="entry name" value="Spermadhesin, CUB domain"/>
    <property type="match status" value="1"/>
</dbReference>
<dbReference type="InterPro" id="IPR035914">
    <property type="entry name" value="Sperma_CUB_dom_sf"/>
</dbReference>
<evidence type="ECO:0000313" key="5">
    <source>
        <dbReference type="EMBL" id="EPB77337.1"/>
    </source>
</evidence>
<evidence type="ECO:0000256" key="2">
    <source>
        <dbReference type="PROSITE-ProRule" id="PRU00059"/>
    </source>
</evidence>